<evidence type="ECO:0000313" key="2">
    <source>
        <dbReference type="EMBL" id="PQK11903.1"/>
    </source>
</evidence>
<organism evidence="2 3">
    <name type="scientific">Beauveria bassiana</name>
    <name type="common">White muscardine disease fungus</name>
    <name type="synonym">Tritirachium shiotae</name>
    <dbReference type="NCBI Taxonomy" id="176275"/>
    <lineage>
        <taxon>Eukaryota</taxon>
        <taxon>Fungi</taxon>
        <taxon>Dikarya</taxon>
        <taxon>Ascomycota</taxon>
        <taxon>Pezizomycotina</taxon>
        <taxon>Sordariomycetes</taxon>
        <taxon>Hypocreomycetidae</taxon>
        <taxon>Hypocreales</taxon>
        <taxon>Cordycipitaceae</taxon>
        <taxon>Beauveria</taxon>
    </lineage>
</organism>
<dbReference type="OrthoDB" id="5413827at2759"/>
<feature type="region of interest" description="Disordered" evidence="1">
    <location>
        <begin position="181"/>
        <end position="205"/>
    </location>
</feature>
<protein>
    <submittedName>
        <fullName evidence="2">Uncharacterized protein</fullName>
    </submittedName>
</protein>
<accession>A0A2S7Y7J5</accession>
<feature type="region of interest" description="Disordered" evidence="1">
    <location>
        <begin position="40"/>
        <end position="64"/>
    </location>
</feature>
<dbReference type="EMBL" id="JRHA01000003">
    <property type="protein sequence ID" value="PQK11903.1"/>
    <property type="molecule type" value="Genomic_DNA"/>
</dbReference>
<reference evidence="2 3" key="1">
    <citation type="submission" date="2016-07" db="EMBL/GenBank/DDBJ databases">
        <title>Comparative genomics of the entomopathogenic fungus Beauveria bassiana.</title>
        <authorList>
            <person name="Valero Jimenez C.A."/>
            <person name="Zwaan B.J."/>
            <person name="Van Kan J.A."/>
            <person name="Takken W."/>
            <person name="Debets A.J."/>
            <person name="Schoustra S.E."/>
            <person name="Koenraadt C.J."/>
        </authorList>
    </citation>
    <scope>NUCLEOTIDE SEQUENCE [LARGE SCALE GENOMIC DNA]</scope>
    <source>
        <strain evidence="2 3">ARSEF 8028</strain>
    </source>
</reference>
<proteinExistence type="predicted"/>
<feature type="compositionally biased region" description="Basic residues" evidence="1">
    <location>
        <begin position="188"/>
        <end position="197"/>
    </location>
</feature>
<evidence type="ECO:0000313" key="3">
    <source>
        <dbReference type="Proteomes" id="UP000237441"/>
    </source>
</evidence>
<feature type="compositionally biased region" description="Acidic residues" evidence="1">
    <location>
        <begin position="282"/>
        <end position="327"/>
    </location>
</feature>
<feature type="region of interest" description="Disordered" evidence="1">
    <location>
        <begin position="275"/>
        <end position="327"/>
    </location>
</feature>
<gene>
    <name evidence="2" type="ORF">BB8028_0003g05230</name>
</gene>
<dbReference type="AlphaFoldDB" id="A0A2S7Y7J5"/>
<evidence type="ECO:0000256" key="1">
    <source>
        <dbReference type="SAM" id="MobiDB-lite"/>
    </source>
</evidence>
<sequence>MRTCAAAFEEAAAVLYGENQFLYLLRDGVNHVADVVSMGQDDAPHSASDLEEEPEEGRRPAMTTRRGRKPLQVYDINLSRYICRMRRICVEAEHNRFADEAQKRATSAVKIFTDRFEWLPDGFRTRLASIELRIVPVWEADVGDSGSGSGGGFTFLDWFDADTELMRAVRNLSCDKMTVRLLPPPRRGGGRSRRGRGSRSAGEEEQGRTYAYELNMYDYQVGRLVSEHAFMDPWHADEAMQLGRAARMAAMEDAFGELRGVLDGVCRDVEYGERGCPRVAEGSDDDGDEEQDGSDGGEDGEGEEEEELFDEEIIVEQDDENDGDYED</sequence>
<name>A0A2S7Y7J5_BEABA</name>
<dbReference type="Proteomes" id="UP000237441">
    <property type="component" value="Unassembled WGS sequence"/>
</dbReference>
<comment type="caution">
    <text evidence="2">The sequence shown here is derived from an EMBL/GenBank/DDBJ whole genome shotgun (WGS) entry which is preliminary data.</text>
</comment>